<keyword evidence="1" id="KW-1133">Transmembrane helix</keyword>
<feature type="transmembrane region" description="Helical" evidence="1">
    <location>
        <begin position="31"/>
        <end position="52"/>
    </location>
</feature>
<feature type="transmembrane region" description="Helical" evidence="1">
    <location>
        <begin position="72"/>
        <end position="96"/>
    </location>
</feature>
<reference evidence="3" key="1">
    <citation type="journal article" date="2019" name="Int. J. Syst. Evol. Microbiol.">
        <title>The Global Catalogue of Microorganisms (GCM) 10K type strain sequencing project: providing services to taxonomists for standard genome sequencing and annotation.</title>
        <authorList>
            <consortium name="The Broad Institute Genomics Platform"/>
            <consortium name="The Broad Institute Genome Sequencing Center for Infectious Disease"/>
            <person name="Wu L."/>
            <person name="Ma J."/>
        </authorList>
    </citation>
    <scope>NUCLEOTIDE SEQUENCE [LARGE SCALE GENOMIC DNA]</scope>
    <source>
        <strain evidence="3">CGMCC 4.7304</strain>
    </source>
</reference>
<evidence type="ECO:0000256" key="1">
    <source>
        <dbReference type="SAM" id="Phobius"/>
    </source>
</evidence>
<name>A0ABV9STF8_9ACTN</name>
<dbReference type="Proteomes" id="UP001595858">
    <property type="component" value="Unassembled WGS sequence"/>
</dbReference>
<feature type="transmembrane region" description="Helical" evidence="1">
    <location>
        <begin position="117"/>
        <end position="138"/>
    </location>
</feature>
<sequence length="265" mass="27541">MSSPATAAGTSFGRTLRAEWIKFRSLRSMRYTLAGLFAAGFGLTMLLMGSAGQKYQEVMVEGDVWDPTSFTLQSYILAQLIIGVLGSLVVTSEYATGMMSTSLTATPRRNQLLSAKVMVVAAVAVTAGTALMFAAFFFGQAVLIAQDVPHAALGDPGVLAAVAGGGLYLAVIAVLAVGLGAIMRATAGALVALVGIVYLVPGFAGAFPPWVQPLFDFWPTLGAAAILETVPNPDFPNPWLGFGGMCLGVAAVLAAAFVVFRRRDV</sequence>
<dbReference type="RefSeq" id="WP_344141127.1">
    <property type="nucleotide sequence ID" value="NZ_BAAAQI010000002.1"/>
</dbReference>
<dbReference type="Pfam" id="PF12730">
    <property type="entry name" value="ABC2_membrane_4"/>
    <property type="match status" value="1"/>
</dbReference>
<evidence type="ECO:0000313" key="3">
    <source>
        <dbReference type="Proteomes" id="UP001595858"/>
    </source>
</evidence>
<dbReference type="PANTHER" id="PTHR37305">
    <property type="entry name" value="INTEGRAL MEMBRANE PROTEIN-RELATED"/>
    <property type="match status" value="1"/>
</dbReference>
<keyword evidence="3" id="KW-1185">Reference proteome</keyword>
<protein>
    <submittedName>
        <fullName evidence="2">ABC transporter permease</fullName>
    </submittedName>
</protein>
<feature type="transmembrane region" description="Helical" evidence="1">
    <location>
        <begin position="158"/>
        <end position="182"/>
    </location>
</feature>
<proteinExistence type="predicted"/>
<keyword evidence="1" id="KW-0472">Membrane</keyword>
<feature type="transmembrane region" description="Helical" evidence="1">
    <location>
        <begin position="189"/>
        <end position="211"/>
    </location>
</feature>
<evidence type="ECO:0000313" key="2">
    <source>
        <dbReference type="EMBL" id="MFC4869547.1"/>
    </source>
</evidence>
<dbReference type="EMBL" id="JBHSIY010000029">
    <property type="protein sequence ID" value="MFC4869547.1"/>
    <property type="molecule type" value="Genomic_DNA"/>
</dbReference>
<organism evidence="2 3">
    <name type="scientific">Streptomonospora arabica</name>
    <dbReference type="NCBI Taxonomy" id="412417"/>
    <lineage>
        <taxon>Bacteria</taxon>
        <taxon>Bacillati</taxon>
        <taxon>Actinomycetota</taxon>
        <taxon>Actinomycetes</taxon>
        <taxon>Streptosporangiales</taxon>
        <taxon>Nocardiopsidaceae</taxon>
        <taxon>Streptomonospora</taxon>
    </lineage>
</organism>
<gene>
    <name evidence="2" type="ORF">ACFPCZ_23175</name>
</gene>
<dbReference type="PANTHER" id="PTHR37305:SF1">
    <property type="entry name" value="MEMBRANE PROTEIN"/>
    <property type="match status" value="1"/>
</dbReference>
<accession>A0ABV9STF8</accession>
<keyword evidence="1" id="KW-0812">Transmembrane</keyword>
<feature type="transmembrane region" description="Helical" evidence="1">
    <location>
        <begin position="239"/>
        <end position="260"/>
    </location>
</feature>
<comment type="caution">
    <text evidence="2">The sequence shown here is derived from an EMBL/GenBank/DDBJ whole genome shotgun (WGS) entry which is preliminary data.</text>
</comment>